<dbReference type="Pfam" id="PF12706">
    <property type="entry name" value="Lactamase_B_2"/>
    <property type="match status" value="1"/>
</dbReference>
<dbReference type="STRING" id="1856405.BFC17_08055"/>
<name>A0A1E8F8C8_9ALTE</name>
<dbReference type="GO" id="GO:0005737">
    <property type="term" value="C:cytoplasm"/>
    <property type="evidence" value="ECO:0007669"/>
    <property type="project" value="TreeGrafter"/>
</dbReference>
<gene>
    <name evidence="2" type="ORF">BFC17_08055</name>
</gene>
<sequence>MRGKMSGVLAGIMVVGATLLLGGCVVMNLPRFGGEPDDDKKQTYARSDNYTDNAFHNQTATPVLKEGVSTWSVIWGNITTSVKDLAPNSAIPVNKVDFKALDPKDNILVWLGHSSFYLQLNGQRILVDPVFSDYASPFSFMVKAFKGTSVFKVSDLPDIDVLLISHDHYDHLDYNTAVALKDKVKKVFVPLGVGSHFARWDYTDTQIEEANWFDSIELESNLRIHLVPARHYSGRGLNKNQTLWGGYVLTTPDYQLYLGGDSGYGPHFKAIRDRFGDFDLVALDTGQYDPRWPYIHMTPEESKQAATDVGAKVFLPIHIGRFALARHPWKEPFEDIEVLSDNAPYQLYTPLIGQPLRLGETPAPSTEWWEAVE</sequence>
<keyword evidence="2" id="KW-0378">Hydrolase</keyword>
<evidence type="ECO:0000313" key="3">
    <source>
        <dbReference type="Proteomes" id="UP000176037"/>
    </source>
</evidence>
<reference evidence="2 3" key="1">
    <citation type="submission" date="2016-09" db="EMBL/GenBank/DDBJ databases">
        <title>Alteromonas lipolytica, a new species isolated from sea water.</title>
        <authorList>
            <person name="Wu Y.-H."/>
            <person name="Cheng H."/>
            <person name="Xu X.-W."/>
        </authorList>
    </citation>
    <scope>NUCLEOTIDE SEQUENCE [LARGE SCALE GENOMIC DNA]</scope>
    <source>
        <strain evidence="2 3">JW12</strain>
    </source>
</reference>
<dbReference type="InterPro" id="IPR036866">
    <property type="entry name" value="RibonucZ/Hydroxyglut_hydro"/>
</dbReference>
<dbReference type="Gene3D" id="3.60.15.10">
    <property type="entry name" value="Ribonuclease Z/Hydroxyacylglutathione hydrolase-like"/>
    <property type="match status" value="1"/>
</dbReference>
<dbReference type="PROSITE" id="PS51257">
    <property type="entry name" value="PROKAR_LIPOPROTEIN"/>
    <property type="match status" value="1"/>
</dbReference>
<dbReference type="AlphaFoldDB" id="A0A1E8F8C8"/>
<accession>A0A1E8F8C8</accession>
<organism evidence="2 3">
    <name type="scientific">Alteromonas lipolytica</name>
    <dbReference type="NCBI Taxonomy" id="1856405"/>
    <lineage>
        <taxon>Bacteria</taxon>
        <taxon>Pseudomonadati</taxon>
        <taxon>Pseudomonadota</taxon>
        <taxon>Gammaproteobacteria</taxon>
        <taxon>Alteromonadales</taxon>
        <taxon>Alteromonadaceae</taxon>
        <taxon>Alteromonas/Salinimonas group</taxon>
        <taxon>Alteromonas</taxon>
    </lineage>
</organism>
<proteinExistence type="predicted"/>
<dbReference type="EMBL" id="MJIC01000021">
    <property type="protein sequence ID" value="OFI32171.1"/>
    <property type="molecule type" value="Genomic_DNA"/>
</dbReference>
<evidence type="ECO:0000313" key="2">
    <source>
        <dbReference type="EMBL" id="OFI32171.1"/>
    </source>
</evidence>
<dbReference type="PANTHER" id="PTHR15032:SF4">
    <property type="entry name" value="N-ACYL-PHOSPHATIDYLETHANOLAMINE-HYDROLYZING PHOSPHOLIPASE D"/>
    <property type="match status" value="1"/>
</dbReference>
<evidence type="ECO:0000259" key="1">
    <source>
        <dbReference type="Pfam" id="PF12706"/>
    </source>
</evidence>
<dbReference type="OrthoDB" id="9805728at2"/>
<protein>
    <submittedName>
        <fullName evidence="2">RomA family MBL fold metallo-hydrolase</fullName>
    </submittedName>
</protein>
<dbReference type="PANTHER" id="PTHR15032">
    <property type="entry name" value="N-ACYL-PHOSPHATIDYLETHANOLAMINE-HYDROLYZING PHOSPHOLIPASE D"/>
    <property type="match status" value="1"/>
</dbReference>
<dbReference type="RefSeq" id="WP_070178640.1">
    <property type="nucleotide sequence ID" value="NZ_BMJR01000010.1"/>
</dbReference>
<dbReference type="InterPro" id="IPR001279">
    <property type="entry name" value="Metallo-B-lactamas"/>
</dbReference>
<dbReference type="Proteomes" id="UP000176037">
    <property type="component" value="Unassembled WGS sequence"/>
</dbReference>
<keyword evidence="3" id="KW-1185">Reference proteome</keyword>
<comment type="caution">
    <text evidence="2">The sequence shown here is derived from an EMBL/GenBank/DDBJ whole genome shotgun (WGS) entry which is preliminary data.</text>
</comment>
<feature type="domain" description="Metallo-beta-lactamase" evidence="1">
    <location>
        <begin position="124"/>
        <end position="319"/>
    </location>
</feature>
<dbReference type="SUPFAM" id="SSF56281">
    <property type="entry name" value="Metallo-hydrolase/oxidoreductase"/>
    <property type="match status" value="1"/>
</dbReference>
<dbReference type="GO" id="GO:0016787">
    <property type="term" value="F:hydrolase activity"/>
    <property type="evidence" value="ECO:0007669"/>
    <property type="project" value="UniProtKB-KW"/>
</dbReference>